<keyword evidence="1" id="KW-1133">Transmembrane helix</keyword>
<organism evidence="2">
    <name type="scientific">Rhipicephalus appendiculatus</name>
    <name type="common">Brown ear tick</name>
    <dbReference type="NCBI Taxonomy" id="34631"/>
    <lineage>
        <taxon>Eukaryota</taxon>
        <taxon>Metazoa</taxon>
        <taxon>Ecdysozoa</taxon>
        <taxon>Arthropoda</taxon>
        <taxon>Chelicerata</taxon>
        <taxon>Arachnida</taxon>
        <taxon>Acari</taxon>
        <taxon>Parasitiformes</taxon>
        <taxon>Ixodida</taxon>
        <taxon>Ixodoidea</taxon>
        <taxon>Ixodidae</taxon>
        <taxon>Rhipicephalinae</taxon>
        <taxon>Rhipicephalus</taxon>
        <taxon>Rhipicephalus</taxon>
    </lineage>
</organism>
<keyword evidence="1" id="KW-0472">Membrane</keyword>
<evidence type="ECO:0000313" key="2">
    <source>
        <dbReference type="EMBL" id="JAP81208.1"/>
    </source>
</evidence>
<evidence type="ECO:0008006" key="3">
    <source>
        <dbReference type="Google" id="ProtNLM"/>
    </source>
</evidence>
<feature type="transmembrane region" description="Helical" evidence="1">
    <location>
        <begin position="76"/>
        <end position="96"/>
    </location>
</feature>
<feature type="transmembrane region" description="Helical" evidence="1">
    <location>
        <begin position="102"/>
        <end position="122"/>
    </location>
</feature>
<dbReference type="AlphaFoldDB" id="A0A131YRJ6"/>
<keyword evidence="1" id="KW-0812">Transmembrane</keyword>
<sequence>MVQFYIREYTMTTDGWLNLLEVVVGAILWAMYGTLGATTPSEQFLYSCASVFATNGFFFFMSSVMSIQTALMLPKLFYYTLFQLVSAACYISGGVATVGNSSVIDGIVAIVCGVLHLVHFVYSMIKN</sequence>
<proteinExistence type="predicted"/>
<feature type="transmembrane region" description="Helical" evidence="1">
    <location>
        <begin position="15"/>
        <end position="32"/>
    </location>
</feature>
<dbReference type="EMBL" id="GEDV01007349">
    <property type="protein sequence ID" value="JAP81208.1"/>
    <property type="molecule type" value="Transcribed_RNA"/>
</dbReference>
<reference evidence="2" key="1">
    <citation type="journal article" date="2016" name="Ticks Tick Borne Dis.">
        <title>De novo assembly and annotation of the salivary gland transcriptome of Rhipicephalus appendiculatus male and female ticks during blood feeding.</title>
        <authorList>
            <person name="de Castro M.H."/>
            <person name="de Klerk D."/>
            <person name="Pienaar R."/>
            <person name="Latif A.A."/>
            <person name="Rees D.J."/>
            <person name="Mans B.J."/>
        </authorList>
    </citation>
    <scope>NUCLEOTIDE SEQUENCE</scope>
    <source>
        <tissue evidence="2">Salivary glands</tissue>
    </source>
</reference>
<protein>
    <recommendedName>
        <fullName evidence="3">MARVEL domain-containing protein</fullName>
    </recommendedName>
</protein>
<name>A0A131YRJ6_RHIAP</name>
<accession>A0A131YRJ6</accession>
<feature type="transmembrane region" description="Helical" evidence="1">
    <location>
        <begin position="44"/>
        <end position="64"/>
    </location>
</feature>
<evidence type="ECO:0000256" key="1">
    <source>
        <dbReference type="SAM" id="Phobius"/>
    </source>
</evidence>